<evidence type="ECO:0000256" key="1">
    <source>
        <dbReference type="SAM" id="MobiDB-lite"/>
    </source>
</evidence>
<dbReference type="Proteomes" id="UP000789524">
    <property type="component" value="Unassembled WGS sequence"/>
</dbReference>
<protein>
    <submittedName>
        <fullName evidence="2">(African queen) hypothetical protein</fullName>
    </submittedName>
</protein>
<keyword evidence="3" id="KW-1185">Reference proteome</keyword>
<feature type="region of interest" description="Disordered" evidence="1">
    <location>
        <begin position="340"/>
        <end position="408"/>
    </location>
</feature>
<feature type="compositionally biased region" description="Basic residues" evidence="1">
    <location>
        <begin position="386"/>
        <end position="404"/>
    </location>
</feature>
<accession>A0A8J2R3F7</accession>
<dbReference type="OrthoDB" id="6932714at2759"/>
<evidence type="ECO:0000313" key="2">
    <source>
        <dbReference type="EMBL" id="CAG9577484.1"/>
    </source>
</evidence>
<feature type="compositionally biased region" description="Basic residues" evidence="1">
    <location>
        <begin position="361"/>
        <end position="374"/>
    </location>
</feature>
<reference evidence="2" key="1">
    <citation type="submission" date="2021-09" db="EMBL/GenBank/DDBJ databases">
        <authorList>
            <person name="Martin H S."/>
        </authorList>
    </citation>
    <scope>NUCLEOTIDE SEQUENCE</scope>
</reference>
<proteinExistence type="predicted"/>
<dbReference type="AlphaFoldDB" id="A0A8J2R3F7"/>
<name>A0A8J2R3F7_9NEOP</name>
<sequence length="625" mass="72988">MALETVVEFDKLDDVKVVNNVQDFLTKVQRLLNKNHRTDLSTRRKNLYQFSDFLEDVIIEVQSLEDDDLLEIFNIIKKNVEKRKRNDILDENGRRYLSGKLSVLRQKPIVEIRSDLDDLLRELRNDKQNKSNYILGFINTLYERDAQHKLKKFVKKLNIFRRSTRKSKVDLKDIIEKVINDVIYEHYNNLQGDERRYIKKYVRSFFVDDVPNDEKIKPTENEETTKYVNTNEETSESVEQAVDVSPFTDATQKSTVKIPKNNNLYPKTTKVTKSQKHEFRTGFPVREYQLEDVTEKEKDEDRAEDSGHLFKAQDGVATHEIFANHSLEINVNLMLKKHKDSQEENSFNKNNYQHRLSQRASTKKTKKHKKHRTTKATLSAETFGSLHKKTTRKHITKKRSRAPKTRSTAKEAILRTMMNVDTAEKDSEARSDDDRRKSFKNVYTEDHKSVKTTIKHAMRRANIPIENYFNFTQTTRVNKVIIPTVRSHRTTTTSRPVVTTTQATTSSPKTVTITTTTQSDVYNEIQHKNVTDAELSSEIENLDLNNPEDTNLVDSNKTVTNETVKFSLDNYLKKSDLRNVENDEKMKNIEDTMRNDFKMLMSAPTTTTTETFTDVFKELEDAFEI</sequence>
<feature type="compositionally biased region" description="Polar residues" evidence="1">
    <location>
        <begin position="344"/>
        <end position="355"/>
    </location>
</feature>
<evidence type="ECO:0000313" key="3">
    <source>
        <dbReference type="Proteomes" id="UP000789524"/>
    </source>
</evidence>
<comment type="caution">
    <text evidence="2">The sequence shown here is derived from an EMBL/GenBank/DDBJ whole genome shotgun (WGS) entry which is preliminary data.</text>
</comment>
<gene>
    <name evidence="2" type="ORF">DCHRY22_LOCUS12314</name>
</gene>
<dbReference type="EMBL" id="CAKASE010000076">
    <property type="protein sequence ID" value="CAG9577484.1"/>
    <property type="molecule type" value="Genomic_DNA"/>
</dbReference>
<organism evidence="2 3">
    <name type="scientific">Danaus chrysippus</name>
    <name type="common">African queen</name>
    <dbReference type="NCBI Taxonomy" id="151541"/>
    <lineage>
        <taxon>Eukaryota</taxon>
        <taxon>Metazoa</taxon>
        <taxon>Ecdysozoa</taxon>
        <taxon>Arthropoda</taxon>
        <taxon>Hexapoda</taxon>
        <taxon>Insecta</taxon>
        <taxon>Pterygota</taxon>
        <taxon>Neoptera</taxon>
        <taxon>Endopterygota</taxon>
        <taxon>Lepidoptera</taxon>
        <taxon>Glossata</taxon>
        <taxon>Ditrysia</taxon>
        <taxon>Papilionoidea</taxon>
        <taxon>Nymphalidae</taxon>
        <taxon>Danainae</taxon>
        <taxon>Danaini</taxon>
        <taxon>Danaina</taxon>
        <taxon>Danaus</taxon>
        <taxon>Anosia</taxon>
    </lineage>
</organism>